<evidence type="ECO:0000256" key="3">
    <source>
        <dbReference type="ARBA" id="ARBA00022723"/>
    </source>
</evidence>
<evidence type="ECO:0000256" key="7">
    <source>
        <dbReference type="ARBA" id="ARBA00022967"/>
    </source>
</evidence>
<dbReference type="Gene3D" id="3.40.50.1000">
    <property type="entry name" value="HAD superfamily/HAD-like"/>
    <property type="match status" value="1"/>
</dbReference>
<dbReference type="Pfam" id="PF00689">
    <property type="entry name" value="Cation_ATPase_C"/>
    <property type="match status" value="1"/>
</dbReference>
<dbReference type="SUPFAM" id="SSF81653">
    <property type="entry name" value="Calcium ATPase, transduction domain A"/>
    <property type="match status" value="1"/>
</dbReference>
<evidence type="ECO:0000256" key="6">
    <source>
        <dbReference type="ARBA" id="ARBA00022842"/>
    </source>
</evidence>
<evidence type="ECO:0000256" key="1">
    <source>
        <dbReference type="ARBA" id="ARBA00004141"/>
    </source>
</evidence>
<dbReference type="PROSITE" id="PS00154">
    <property type="entry name" value="ATPASE_E1_E2"/>
    <property type="match status" value="1"/>
</dbReference>
<evidence type="ECO:0000259" key="11">
    <source>
        <dbReference type="Pfam" id="PF00122"/>
    </source>
</evidence>
<evidence type="ECO:0000313" key="14">
    <source>
        <dbReference type="EMBL" id="MBM6820578.1"/>
    </source>
</evidence>
<feature type="domain" description="P-type ATPase A" evidence="11">
    <location>
        <begin position="101"/>
        <end position="221"/>
    </location>
</feature>
<dbReference type="Pfam" id="PF00690">
    <property type="entry name" value="Cation_ATPase_N"/>
    <property type="match status" value="1"/>
</dbReference>
<feature type="transmembrane region" description="Helical" evidence="10">
    <location>
        <begin position="285"/>
        <end position="309"/>
    </location>
</feature>
<dbReference type="InterPro" id="IPR023214">
    <property type="entry name" value="HAD_sf"/>
</dbReference>
<dbReference type="PRINTS" id="PR00119">
    <property type="entry name" value="CATATPASE"/>
</dbReference>
<feature type="transmembrane region" description="Helical" evidence="10">
    <location>
        <begin position="700"/>
        <end position="724"/>
    </location>
</feature>
<feature type="domain" description="Cation-transporting P-type ATPase N-terminal" evidence="13">
    <location>
        <begin position="3"/>
        <end position="52"/>
    </location>
</feature>
<dbReference type="SFLD" id="SFLDS00003">
    <property type="entry name" value="Haloacid_Dehalogenase"/>
    <property type="match status" value="1"/>
</dbReference>
<feature type="transmembrane region" description="Helical" evidence="10">
    <location>
        <begin position="43"/>
        <end position="61"/>
    </location>
</feature>
<keyword evidence="2 10" id="KW-0812">Transmembrane</keyword>
<dbReference type="EMBL" id="JACJLL010000130">
    <property type="protein sequence ID" value="MBM6820578.1"/>
    <property type="molecule type" value="Genomic_DNA"/>
</dbReference>
<dbReference type="InterPro" id="IPR036412">
    <property type="entry name" value="HAD-like_sf"/>
</dbReference>
<dbReference type="InterPro" id="IPR001757">
    <property type="entry name" value="P_typ_ATPase"/>
</dbReference>
<keyword evidence="9 10" id="KW-0472">Membrane</keyword>
<evidence type="ECO:0000256" key="10">
    <source>
        <dbReference type="SAM" id="Phobius"/>
    </source>
</evidence>
<evidence type="ECO:0000259" key="12">
    <source>
        <dbReference type="Pfam" id="PF00689"/>
    </source>
</evidence>
<dbReference type="SUPFAM" id="SSF81665">
    <property type="entry name" value="Calcium ATPase, transmembrane domain M"/>
    <property type="match status" value="1"/>
</dbReference>
<organism evidence="14 15">
    <name type="scientific">Clostridium saudiense</name>
    <dbReference type="NCBI Taxonomy" id="1414720"/>
    <lineage>
        <taxon>Bacteria</taxon>
        <taxon>Bacillati</taxon>
        <taxon>Bacillota</taxon>
        <taxon>Clostridia</taxon>
        <taxon>Eubacteriales</taxon>
        <taxon>Clostridiaceae</taxon>
        <taxon>Clostridium</taxon>
    </lineage>
</organism>
<evidence type="ECO:0000256" key="5">
    <source>
        <dbReference type="ARBA" id="ARBA00022840"/>
    </source>
</evidence>
<feature type="transmembrane region" description="Helical" evidence="10">
    <location>
        <begin position="676"/>
        <end position="694"/>
    </location>
</feature>
<evidence type="ECO:0000313" key="15">
    <source>
        <dbReference type="Proteomes" id="UP000767334"/>
    </source>
</evidence>
<evidence type="ECO:0000256" key="4">
    <source>
        <dbReference type="ARBA" id="ARBA00022741"/>
    </source>
</evidence>
<dbReference type="Pfam" id="PF13246">
    <property type="entry name" value="Cation_ATPase"/>
    <property type="match status" value="1"/>
</dbReference>
<dbReference type="SFLD" id="SFLDF00027">
    <property type="entry name" value="p-type_atpase"/>
    <property type="match status" value="1"/>
</dbReference>
<feature type="domain" description="Cation-transporting P-type ATPase C-terminal" evidence="12">
    <location>
        <begin position="696"/>
        <end position="866"/>
    </location>
</feature>
<keyword evidence="6" id="KW-0460">Magnesium</keyword>
<dbReference type="PANTHER" id="PTHR24093:SF477">
    <property type="entry name" value="CALCIUM-TRANSPORTING ATPASE"/>
    <property type="match status" value="1"/>
</dbReference>
<dbReference type="InterPro" id="IPR044492">
    <property type="entry name" value="P_typ_ATPase_HD_dom"/>
</dbReference>
<keyword evidence="8 10" id="KW-1133">Transmembrane helix</keyword>
<dbReference type="Proteomes" id="UP000767334">
    <property type="component" value="Unassembled WGS sequence"/>
</dbReference>
<feature type="transmembrane region" description="Helical" evidence="10">
    <location>
        <begin position="843"/>
        <end position="862"/>
    </location>
</feature>
<dbReference type="Gene3D" id="2.70.150.10">
    <property type="entry name" value="Calcium-transporting ATPase, cytoplasmic transduction domain A"/>
    <property type="match status" value="1"/>
</dbReference>
<evidence type="ECO:0000256" key="2">
    <source>
        <dbReference type="ARBA" id="ARBA00022692"/>
    </source>
</evidence>
<dbReference type="RefSeq" id="WP_204572617.1">
    <property type="nucleotide sequence ID" value="NZ_JACJLL010000130.1"/>
</dbReference>
<feature type="transmembrane region" description="Helical" evidence="10">
    <location>
        <begin position="817"/>
        <end position="837"/>
    </location>
</feature>
<name>A0ABS2FL17_9CLOT</name>
<sequence length="883" mass="96342">MIKGLNKKQVDESRKLYGDNIIHEAEPETFWDKFKGAFDDPMIKLLLAIAAIMAVMAFMGYAEFGELIGIAISVLLVTGISAKTEIASDNEYRKLKDSTKKDVCKVYRDGKVIEIEVNELVVGDMVILQSGDKIPADGYLYQGDLRVDNSALNGEAEECKKIAVEDSKAYKESAMTADVTGDTFVDAHSLFRGAVVFNGEGVMEVTKVGMKTMMGAMAADMADDEVASPLKVKLTKLAEQISMFGYIGSVVIALALLGHKVIVAGGFAEYFSNGGVLIFKDVLEAIMLAVVIVVMAVPEGLPLMIAIVLMRNTSKMLQNNVLVRKPIGIETAGSLNILFSDKTGTITKGQLEVVEFFDGNLKDTYKDGSKVKEMMKLCIGKNTGAMFDANGKVVGGNATDKALLDFLTQKEMSKLTDIVVEKSQGFNSANKYSASQLSGKTVYKGAPERLLAKATKMLDENGNVVDINKNKINKKIDELAVRAMRVLSFAYSESGLIEDTLPDDLVIVGFVGIRDDVRMEAKQAIEEVQNAGVQVVMITGDRKETAVAIAKEAGLLKSDKDVALTSEELNKMSDEEVKAIIPNLRVIARALPTDKSRMVRLAQELNLVCGMTGDGVNDAPALKRADVGFAMGSGTDVAKEAGSIVILDDNFKSIENAILYGRTIYNNILKFIKFQLTINVGAVAVCAIAPFFGIEEPLKITHILWINLVMDGLGALALGSEPALKKYMLEKPKSRTQSIVSSKMMNQIIFAGAWVTVLSFIFLKAPYFVEMFTNTEEHMTAYFSMFVLCAVFNGFNVRSENANIFEHINENMSFLKVMGIIIVVQVLLTIIGGEMFSCTPISINHWLVIILMAITIIPVDMIRKAIVNTFSKEKVKQNVAETA</sequence>
<dbReference type="InterPro" id="IPR006068">
    <property type="entry name" value="ATPase_P-typ_cation-transptr_C"/>
</dbReference>
<keyword evidence="4" id="KW-0547">Nucleotide-binding</keyword>
<dbReference type="InterPro" id="IPR023298">
    <property type="entry name" value="ATPase_P-typ_TM_dom_sf"/>
</dbReference>
<keyword evidence="5" id="KW-0067">ATP-binding</keyword>
<dbReference type="Pfam" id="PF00122">
    <property type="entry name" value="E1-E2_ATPase"/>
    <property type="match status" value="1"/>
</dbReference>
<dbReference type="InterPro" id="IPR023299">
    <property type="entry name" value="ATPase_P-typ_cyto_dom_N"/>
</dbReference>
<protein>
    <submittedName>
        <fullName evidence="14">Cation-translocating P-type ATPase</fullName>
    </submittedName>
</protein>
<evidence type="ECO:0000256" key="9">
    <source>
        <dbReference type="ARBA" id="ARBA00023136"/>
    </source>
</evidence>
<accession>A0ABS2FL17</accession>
<dbReference type="PRINTS" id="PR00120">
    <property type="entry name" value="HATPASE"/>
</dbReference>
<feature type="transmembrane region" description="Helical" evidence="10">
    <location>
        <begin position="779"/>
        <end position="797"/>
    </location>
</feature>
<feature type="transmembrane region" description="Helical" evidence="10">
    <location>
        <begin position="67"/>
        <end position="86"/>
    </location>
</feature>
<dbReference type="PANTHER" id="PTHR24093">
    <property type="entry name" value="CATION TRANSPORTING ATPASE"/>
    <property type="match status" value="1"/>
</dbReference>
<dbReference type="InterPro" id="IPR008250">
    <property type="entry name" value="ATPase_P-typ_transduc_dom_A_sf"/>
</dbReference>
<keyword evidence="15" id="KW-1185">Reference proteome</keyword>
<dbReference type="Gene3D" id="1.20.1110.10">
    <property type="entry name" value="Calcium-transporting ATPase, transmembrane domain"/>
    <property type="match status" value="1"/>
</dbReference>
<feature type="transmembrane region" description="Helical" evidence="10">
    <location>
        <begin position="745"/>
        <end position="767"/>
    </location>
</feature>
<dbReference type="InterPro" id="IPR059000">
    <property type="entry name" value="ATPase_P-type_domA"/>
</dbReference>
<dbReference type="InterPro" id="IPR004014">
    <property type="entry name" value="ATPase_P-typ_cation-transptr_N"/>
</dbReference>
<dbReference type="SUPFAM" id="SSF56784">
    <property type="entry name" value="HAD-like"/>
    <property type="match status" value="1"/>
</dbReference>
<evidence type="ECO:0000259" key="13">
    <source>
        <dbReference type="Pfam" id="PF00690"/>
    </source>
</evidence>
<keyword evidence="7" id="KW-1278">Translocase</keyword>
<dbReference type="InterPro" id="IPR018303">
    <property type="entry name" value="ATPase_P-typ_P_site"/>
</dbReference>
<dbReference type="Gene3D" id="3.40.1110.10">
    <property type="entry name" value="Calcium-transporting ATPase, cytoplasmic domain N"/>
    <property type="match status" value="1"/>
</dbReference>
<evidence type="ECO:0000256" key="8">
    <source>
        <dbReference type="ARBA" id="ARBA00022989"/>
    </source>
</evidence>
<dbReference type="SFLD" id="SFLDG00002">
    <property type="entry name" value="C1.7:_P-type_atpase_like"/>
    <property type="match status" value="1"/>
</dbReference>
<gene>
    <name evidence="14" type="ORF">H6A19_14780</name>
</gene>
<comment type="caution">
    <text evidence="14">The sequence shown here is derived from an EMBL/GenBank/DDBJ whole genome shotgun (WGS) entry which is preliminary data.</text>
</comment>
<dbReference type="NCBIfam" id="TIGR01494">
    <property type="entry name" value="ATPase_P-type"/>
    <property type="match status" value="1"/>
</dbReference>
<reference evidence="14 15" key="1">
    <citation type="journal article" date="2021" name="Sci. Rep.">
        <title>The distribution of antibiotic resistance genes in chicken gut microbiota commensals.</title>
        <authorList>
            <person name="Juricova H."/>
            <person name="Matiasovicova J."/>
            <person name="Kubasova T."/>
            <person name="Cejkova D."/>
            <person name="Rychlik I."/>
        </authorList>
    </citation>
    <scope>NUCLEOTIDE SEQUENCE [LARGE SCALE GENOMIC DNA]</scope>
    <source>
        <strain evidence="14 15">An435</strain>
    </source>
</reference>
<dbReference type="Pfam" id="PF08282">
    <property type="entry name" value="Hydrolase_3"/>
    <property type="match status" value="1"/>
</dbReference>
<proteinExistence type="predicted"/>
<keyword evidence="3" id="KW-0479">Metal-binding</keyword>
<feature type="transmembrane region" description="Helical" evidence="10">
    <location>
        <begin position="243"/>
        <end position="265"/>
    </location>
</feature>
<comment type="subcellular location">
    <subcellularLocation>
        <location evidence="1">Membrane</location>
        <topology evidence="1">Multi-pass membrane protein</topology>
    </subcellularLocation>
</comment>